<gene>
    <name evidence="12" type="ORF">C1C97_004090</name>
</gene>
<evidence type="ECO:0000259" key="11">
    <source>
        <dbReference type="SMART" id="SM00986"/>
    </source>
</evidence>
<accession>A0A495AAD1</accession>
<dbReference type="GO" id="GO:0033958">
    <property type="term" value="F:DNA-deoxyinosine glycosylase activity"/>
    <property type="evidence" value="ECO:0007669"/>
    <property type="project" value="InterPro"/>
</dbReference>
<dbReference type="Pfam" id="PF03167">
    <property type="entry name" value="UDG"/>
    <property type="match status" value="1"/>
</dbReference>
<dbReference type="GO" id="GO:0051539">
    <property type="term" value="F:4 iron, 4 sulfur cluster binding"/>
    <property type="evidence" value="ECO:0007669"/>
    <property type="project" value="UniProtKB-KW"/>
</dbReference>
<feature type="domain" description="Uracil-DNA glycosylase-like" evidence="11">
    <location>
        <begin position="98"/>
        <end position="274"/>
    </location>
</feature>
<dbReference type="Proteomes" id="UP000249516">
    <property type="component" value="Unassembled WGS sequence"/>
</dbReference>
<dbReference type="SMART" id="SM00987">
    <property type="entry name" value="UreE_C"/>
    <property type="match status" value="1"/>
</dbReference>
<dbReference type="SMART" id="SM00986">
    <property type="entry name" value="UDG"/>
    <property type="match status" value="1"/>
</dbReference>
<dbReference type="Gene3D" id="3.40.470.10">
    <property type="entry name" value="Uracil-DNA glycosylase-like domain"/>
    <property type="match status" value="1"/>
</dbReference>
<organism evidence="12 13">
    <name type="scientific">Kocuria tytonis</name>
    <dbReference type="NCBI Taxonomy" id="2054280"/>
    <lineage>
        <taxon>Bacteria</taxon>
        <taxon>Bacillati</taxon>
        <taxon>Actinomycetota</taxon>
        <taxon>Actinomycetes</taxon>
        <taxon>Micrococcales</taxon>
        <taxon>Micrococcaceae</taxon>
        <taxon>Kocuria</taxon>
    </lineage>
</organism>
<evidence type="ECO:0000313" key="12">
    <source>
        <dbReference type="EMBL" id="RKQ36802.1"/>
    </source>
</evidence>
<keyword evidence="2" id="KW-0479">Metal-binding</keyword>
<evidence type="ECO:0000256" key="10">
    <source>
        <dbReference type="SAM" id="MobiDB-lite"/>
    </source>
</evidence>
<evidence type="ECO:0000313" key="13">
    <source>
        <dbReference type="Proteomes" id="UP000249516"/>
    </source>
</evidence>
<evidence type="ECO:0000256" key="4">
    <source>
        <dbReference type="ARBA" id="ARBA00022801"/>
    </source>
</evidence>
<keyword evidence="4" id="KW-0378">Hydrolase</keyword>
<dbReference type="GO" id="GO:0006284">
    <property type="term" value="P:base-excision repair"/>
    <property type="evidence" value="ECO:0007669"/>
    <property type="project" value="InterPro"/>
</dbReference>
<reference evidence="12 13" key="1">
    <citation type="submission" date="2018-10" db="EMBL/GenBank/DDBJ databases">
        <title>Kocuria tytouropygialis sp. nov., isolated from the uropygial gland of an American barn owl (Tyto furcata).</title>
        <authorList>
            <person name="Braun M.S."/>
            <person name="Wang E."/>
            <person name="Zimmermann S."/>
            <person name="Wagner H."/>
            <person name="Wink M."/>
        </authorList>
    </citation>
    <scope>NUCLEOTIDE SEQUENCE [LARGE SCALE GENOMIC DNA]</scope>
    <source>
        <strain evidence="12 13">442</strain>
    </source>
</reference>
<evidence type="ECO:0000256" key="1">
    <source>
        <dbReference type="ARBA" id="ARBA00022485"/>
    </source>
</evidence>
<dbReference type="PANTHER" id="PTHR33693">
    <property type="entry name" value="TYPE-5 URACIL-DNA GLYCOSYLASE"/>
    <property type="match status" value="1"/>
</dbReference>
<sequence length="282" mass="29896">MTEQTTPGLPHPLTGQLFPSPVPPGTGWPEDPAPSDAPVAHDAARVRELAATAADVDRLNAMASVCRACERLVEWREDVAEHKRASFAGEPYWGRPVPSYGDPRARLAVIGLAPAANGGNRTGRMFTGDRAGDWIYAALHRAGLAEHETVSTAGDGQTLHGVRMVAPVRCAPPANKPTPEEKAACGGWFDAEISLLTNLQGMLALGGIAWQTVLAAAVRMGWEVPRPRPKFGHGAVTELHTPDGRTVRLVGCYHVSQRNTFTGLLTEQMLDDALALAAAPGG</sequence>
<evidence type="ECO:0000256" key="6">
    <source>
        <dbReference type="ARBA" id="ARBA00023014"/>
    </source>
</evidence>
<evidence type="ECO:0000256" key="3">
    <source>
        <dbReference type="ARBA" id="ARBA00022763"/>
    </source>
</evidence>
<dbReference type="RefSeq" id="WP_121030109.1">
    <property type="nucleotide sequence ID" value="NZ_PNJG02000001.1"/>
</dbReference>
<evidence type="ECO:0000256" key="2">
    <source>
        <dbReference type="ARBA" id="ARBA00022723"/>
    </source>
</evidence>
<dbReference type="CDD" id="cd10031">
    <property type="entry name" value="UDG-F5_TTUDGB_like"/>
    <property type="match status" value="1"/>
</dbReference>
<dbReference type="InterPro" id="IPR005122">
    <property type="entry name" value="Uracil-DNA_glycosylase-like"/>
</dbReference>
<keyword evidence="7" id="KW-0234">DNA repair</keyword>
<feature type="region of interest" description="Disordered" evidence="10">
    <location>
        <begin position="1"/>
        <end position="39"/>
    </location>
</feature>
<comment type="caution">
    <text evidence="12">The sequence shown here is derived from an EMBL/GenBank/DDBJ whole genome shotgun (WGS) entry which is preliminary data.</text>
</comment>
<evidence type="ECO:0000256" key="8">
    <source>
        <dbReference type="ARBA" id="ARBA00023779"/>
    </source>
</evidence>
<keyword evidence="3" id="KW-0227">DNA damage</keyword>
<dbReference type="OrthoDB" id="9787663at2"/>
<dbReference type="SUPFAM" id="SSF52141">
    <property type="entry name" value="Uracil-DNA glycosylase-like"/>
    <property type="match status" value="1"/>
</dbReference>
<dbReference type="InterPro" id="IPR051536">
    <property type="entry name" value="UDG_Type-4/5"/>
</dbReference>
<evidence type="ECO:0000256" key="5">
    <source>
        <dbReference type="ARBA" id="ARBA00023004"/>
    </source>
</evidence>
<comment type="similarity">
    <text evidence="8">Belongs to the uracil-DNA glycosylase (UDG) superfamily. Type 5 (UDGb) family.</text>
</comment>
<dbReference type="GO" id="GO:0004844">
    <property type="term" value="F:uracil DNA N-glycosylase activity"/>
    <property type="evidence" value="ECO:0007669"/>
    <property type="project" value="InterPro"/>
</dbReference>
<protein>
    <recommendedName>
        <fullName evidence="9">Type-5 uracil-DNA glycosylase</fullName>
    </recommendedName>
</protein>
<dbReference type="InterPro" id="IPR036895">
    <property type="entry name" value="Uracil-DNA_glycosylase-like_sf"/>
</dbReference>
<name>A0A495AAD1_9MICC</name>
<keyword evidence="6" id="KW-0411">Iron-sulfur</keyword>
<dbReference type="InterPro" id="IPR044147">
    <property type="entry name" value="UdgB-like"/>
</dbReference>
<dbReference type="AlphaFoldDB" id="A0A495AAD1"/>
<keyword evidence="13" id="KW-1185">Reference proteome</keyword>
<evidence type="ECO:0000256" key="7">
    <source>
        <dbReference type="ARBA" id="ARBA00023204"/>
    </source>
</evidence>
<dbReference type="PANTHER" id="PTHR33693:SF3">
    <property type="entry name" value="TYPE-5 URACIL-DNA GLYCOSYLASE"/>
    <property type="match status" value="1"/>
</dbReference>
<keyword evidence="5" id="KW-0408">Iron</keyword>
<dbReference type="GO" id="GO:0046872">
    <property type="term" value="F:metal ion binding"/>
    <property type="evidence" value="ECO:0007669"/>
    <property type="project" value="UniProtKB-KW"/>
</dbReference>
<proteinExistence type="inferred from homology"/>
<evidence type="ECO:0000256" key="9">
    <source>
        <dbReference type="ARBA" id="ARBA00023887"/>
    </source>
</evidence>
<keyword evidence="1" id="KW-0004">4Fe-4S</keyword>
<dbReference type="EMBL" id="PNJG02000001">
    <property type="protein sequence ID" value="RKQ36802.1"/>
    <property type="molecule type" value="Genomic_DNA"/>
</dbReference>